<evidence type="ECO:0000259" key="5">
    <source>
        <dbReference type="PROSITE" id="PS51379"/>
    </source>
</evidence>
<dbReference type="PROSITE" id="PS00198">
    <property type="entry name" value="4FE4S_FER_1"/>
    <property type="match status" value="2"/>
</dbReference>
<dbReference type="InterPro" id="IPR017896">
    <property type="entry name" value="4Fe4S_Fe-S-bd"/>
</dbReference>
<evidence type="ECO:0000313" key="6">
    <source>
        <dbReference type="EMBL" id="KAA6345652.1"/>
    </source>
</evidence>
<dbReference type="EMBL" id="SNRY01000161">
    <property type="protein sequence ID" value="KAA6345652.1"/>
    <property type="molecule type" value="Genomic_DNA"/>
</dbReference>
<dbReference type="SUPFAM" id="SSF100950">
    <property type="entry name" value="NagB/RpiA/CoA transferase-like"/>
    <property type="match status" value="1"/>
</dbReference>
<dbReference type="SUPFAM" id="SSF54862">
    <property type="entry name" value="4Fe-4S ferredoxins"/>
    <property type="match status" value="1"/>
</dbReference>
<organism evidence="6">
    <name type="scientific">termite gut metagenome</name>
    <dbReference type="NCBI Taxonomy" id="433724"/>
    <lineage>
        <taxon>unclassified sequences</taxon>
        <taxon>metagenomes</taxon>
        <taxon>organismal metagenomes</taxon>
    </lineage>
</organism>
<keyword evidence="1" id="KW-0813">Transport</keyword>
<dbReference type="Pfam" id="PF13183">
    <property type="entry name" value="Fer4_8"/>
    <property type="match status" value="1"/>
</dbReference>
<evidence type="ECO:0000256" key="4">
    <source>
        <dbReference type="ARBA" id="ARBA00022982"/>
    </source>
</evidence>
<feature type="domain" description="4Fe-4S ferredoxin-type" evidence="5">
    <location>
        <begin position="342"/>
        <end position="371"/>
    </location>
</feature>
<dbReference type="InterPro" id="IPR024185">
    <property type="entry name" value="FTHF_cligase-like_sf"/>
</dbReference>
<keyword evidence="2" id="KW-0408">Iron</keyword>
<dbReference type="InterPro" id="IPR037171">
    <property type="entry name" value="NagB/RpiA_transferase-like"/>
</dbReference>
<dbReference type="PANTHER" id="PTHR47153:SF2">
    <property type="entry name" value="LACTATE UTILIZATION PROTEIN B"/>
    <property type="match status" value="1"/>
</dbReference>
<dbReference type="Gene3D" id="3.40.50.10420">
    <property type="entry name" value="NagB/RpiA/CoA transferase-like"/>
    <property type="match status" value="1"/>
</dbReference>
<dbReference type="Gene3D" id="1.10.1060.10">
    <property type="entry name" value="Alpha-helical ferredoxin"/>
    <property type="match status" value="1"/>
</dbReference>
<dbReference type="InterPro" id="IPR004452">
    <property type="entry name" value="LutB/LldF"/>
</dbReference>
<keyword evidence="2" id="KW-0411">Iron-sulfur</keyword>
<dbReference type="InterPro" id="IPR009051">
    <property type="entry name" value="Helical_ferredxn"/>
</dbReference>
<dbReference type="AlphaFoldDB" id="A0A5J4SIN3"/>
<feature type="domain" description="4Fe-4S ferredoxin-type" evidence="5">
    <location>
        <begin position="294"/>
        <end position="315"/>
    </location>
</feature>
<protein>
    <submittedName>
        <fullName evidence="6">Lactate utilization protein B</fullName>
    </submittedName>
</protein>
<proteinExistence type="predicted"/>
<evidence type="ECO:0000256" key="1">
    <source>
        <dbReference type="ARBA" id="ARBA00022448"/>
    </source>
</evidence>
<accession>A0A5J4SIN3</accession>
<dbReference type="PROSITE" id="PS51379">
    <property type="entry name" value="4FE4S_FER_2"/>
    <property type="match status" value="2"/>
</dbReference>
<comment type="caution">
    <text evidence="6">The sequence shown here is derived from an EMBL/GenBank/DDBJ whole genome shotgun (WGS) entry which is preliminary data.</text>
</comment>
<keyword evidence="3" id="KW-0677">Repeat</keyword>
<evidence type="ECO:0000256" key="2">
    <source>
        <dbReference type="ARBA" id="ARBA00022485"/>
    </source>
</evidence>
<keyword evidence="2" id="KW-0479">Metal-binding</keyword>
<name>A0A5J4SIN3_9ZZZZ</name>
<gene>
    <name evidence="6" type="ORF">EZS27_006791</name>
</gene>
<dbReference type="GO" id="GO:0051539">
    <property type="term" value="F:4 iron, 4 sulfur cluster binding"/>
    <property type="evidence" value="ECO:0007669"/>
    <property type="project" value="UniProtKB-KW"/>
</dbReference>
<evidence type="ECO:0000256" key="3">
    <source>
        <dbReference type="ARBA" id="ARBA00022737"/>
    </source>
</evidence>
<sequence length="458" mass="51652">MSTKHSEAAARFVANAEQRTWHNETLWLVREKRDRLAMAVPEWEKLRDLASEIKLHTITHLDKHVEQFAKNAEANGVTVHWAKDAKEHNEIIYSILAKHNAKKLVKSKSMLTEECHLNPYLIEKGIDVVETDLGERILQLMDIPPSHIVMPAIHIKRQEVGKLFEEKLGTEPGNSDPTYLTRAARRHLRDQFLTADVGMTGCNFAVAETGDVVVCTNEGNADMGTSFSNVHIVSMGLEKLVPNVKSLGVYTRLLARSATGQPSTSYTSHFRKPLKGHELHFVIVDNGRSEILGNSEHYQTLKCLRCGACMNTCPVYRRSGGYSYTYFIPGPIGINLGMLRSPQKYHDNVSACTLCFSCTDVCPARVDIGDQIYRWRQDLDALGHADSMKKFMSKGMKYLFGHPALYNTTLKFAPIANSLPRFLTYNGLNEWGKGRELPRFGESFTSLWKRGKVQKAKK</sequence>
<dbReference type="InterPro" id="IPR003741">
    <property type="entry name" value="LUD_dom"/>
</dbReference>
<reference evidence="6" key="1">
    <citation type="submission" date="2019-03" db="EMBL/GenBank/DDBJ databases">
        <title>Single cell metagenomics reveals metabolic interactions within the superorganism composed of flagellate Streblomastix strix and complex community of Bacteroidetes bacteria on its surface.</title>
        <authorList>
            <person name="Treitli S.C."/>
            <person name="Kolisko M."/>
            <person name="Husnik F."/>
            <person name="Keeling P."/>
            <person name="Hampl V."/>
        </authorList>
    </citation>
    <scope>NUCLEOTIDE SEQUENCE</scope>
    <source>
        <strain evidence="6">STM</strain>
    </source>
</reference>
<dbReference type="Pfam" id="PF02589">
    <property type="entry name" value="LUD_dom"/>
    <property type="match status" value="1"/>
</dbReference>
<keyword evidence="4" id="KW-0249">Electron transport</keyword>
<dbReference type="InterPro" id="IPR017900">
    <property type="entry name" value="4Fe4S_Fe_S_CS"/>
</dbReference>
<dbReference type="PANTHER" id="PTHR47153">
    <property type="entry name" value="LACTATE UTILIZATION PROTEIN B"/>
    <property type="match status" value="1"/>
</dbReference>
<keyword evidence="2" id="KW-0004">4Fe-4S</keyword>
<dbReference type="GO" id="GO:0006089">
    <property type="term" value="P:lactate metabolic process"/>
    <property type="evidence" value="ECO:0007669"/>
    <property type="project" value="InterPro"/>
</dbReference>